<feature type="region of interest" description="Disordered" evidence="5">
    <location>
        <begin position="46"/>
        <end position="96"/>
    </location>
</feature>
<reference evidence="7 8" key="1">
    <citation type="journal article" date="2018" name="BMC Genomics">
        <title>Genomic evidence for intraspecific hybridization in a clonal and extremely halotolerant yeast.</title>
        <authorList>
            <person name="Gostincar C."/>
            <person name="Stajich J.E."/>
            <person name="Zupancic J."/>
            <person name="Zalar P."/>
            <person name="Gunde-Cimerman N."/>
        </authorList>
    </citation>
    <scope>NUCLEOTIDE SEQUENCE [LARGE SCALE GENOMIC DNA]</scope>
    <source>
        <strain evidence="7 8">EXF-6654</strain>
    </source>
</reference>
<keyword evidence="3" id="KW-0862">Zinc</keyword>
<protein>
    <recommendedName>
        <fullName evidence="6">HIT-type domain-containing protein</fullName>
    </recommendedName>
</protein>
<dbReference type="GO" id="GO:0000492">
    <property type="term" value="P:box C/D snoRNP assembly"/>
    <property type="evidence" value="ECO:0007669"/>
    <property type="project" value="TreeGrafter"/>
</dbReference>
<evidence type="ECO:0000256" key="3">
    <source>
        <dbReference type="ARBA" id="ARBA00022833"/>
    </source>
</evidence>
<dbReference type="GO" id="GO:0008270">
    <property type="term" value="F:zinc ion binding"/>
    <property type="evidence" value="ECO:0007669"/>
    <property type="project" value="UniProtKB-UniRule"/>
</dbReference>
<dbReference type="InterPro" id="IPR007529">
    <property type="entry name" value="Znf_HIT"/>
</dbReference>
<dbReference type="SUPFAM" id="SSF144232">
    <property type="entry name" value="HIT/MYND zinc finger-like"/>
    <property type="match status" value="1"/>
</dbReference>
<comment type="caution">
    <text evidence="7">The sequence shown here is derived from an EMBL/GenBank/DDBJ whole genome shotgun (WGS) entry which is preliminary data.</text>
</comment>
<evidence type="ECO:0000259" key="6">
    <source>
        <dbReference type="PROSITE" id="PS51083"/>
    </source>
</evidence>
<dbReference type="PANTHER" id="PTHR13483">
    <property type="entry name" value="BOX C_D SNORNA PROTEIN 1-RELATED"/>
    <property type="match status" value="1"/>
</dbReference>
<dbReference type="InterPro" id="IPR013087">
    <property type="entry name" value="Znf_C2H2_type"/>
</dbReference>
<dbReference type="Pfam" id="PF04438">
    <property type="entry name" value="zf-HIT"/>
    <property type="match status" value="1"/>
</dbReference>
<dbReference type="InterPro" id="IPR051639">
    <property type="entry name" value="BCD1"/>
</dbReference>
<proteinExistence type="predicted"/>
<gene>
    <name evidence="7" type="ORF">D0868_10892</name>
</gene>
<evidence type="ECO:0000256" key="1">
    <source>
        <dbReference type="ARBA" id="ARBA00022723"/>
    </source>
</evidence>
<feature type="compositionally biased region" description="Gly residues" evidence="5">
    <location>
        <begin position="167"/>
        <end position="181"/>
    </location>
</feature>
<accession>A0A3M6Y220</accession>
<feature type="compositionally biased region" description="Low complexity" evidence="5">
    <location>
        <begin position="214"/>
        <end position="229"/>
    </location>
</feature>
<dbReference type="GO" id="GO:0048254">
    <property type="term" value="P:snoRNA localization"/>
    <property type="evidence" value="ECO:0007669"/>
    <property type="project" value="TreeGrafter"/>
</dbReference>
<organism evidence="7 8">
    <name type="scientific">Hortaea werneckii</name>
    <name type="common">Black yeast</name>
    <name type="synonym">Cladosporium werneckii</name>
    <dbReference type="NCBI Taxonomy" id="91943"/>
    <lineage>
        <taxon>Eukaryota</taxon>
        <taxon>Fungi</taxon>
        <taxon>Dikarya</taxon>
        <taxon>Ascomycota</taxon>
        <taxon>Pezizomycotina</taxon>
        <taxon>Dothideomycetes</taxon>
        <taxon>Dothideomycetidae</taxon>
        <taxon>Mycosphaerellales</taxon>
        <taxon>Teratosphaeriaceae</taxon>
        <taxon>Hortaea</taxon>
    </lineage>
</organism>
<evidence type="ECO:0000313" key="8">
    <source>
        <dbReference type="Proteomes" id="UP000282582"/>
    </source>
</evidence>
<keyword evidence="1" id="KW-0479">Metal-binding</keyword>
<dbReference type="AlphaFoldDB" id="A0A3M6Y220"/>
<dbReference type="VEuPathDB" id="FungiDB:BTJ68_03768"/>
<dbReference type="GO" id="GO:0000463">
    <property type="term" value="P:maturation of LSU-rRNA from tricistronic rRNA transcript (SSU-rRNA, 5.8S rRNA, LSU-rRNA)"/>
    <property type="evidence" value="ECO:0007669"/>
    <property type="project" value="TreeGrafter"/>
</dbReference>
<feature type="region of interest" description="Disordered" evidence="5">
    <location>
        <begin position="131"/>
        <end position="234"/>
    </location>
</feature>
<evidence type="ECO:0000256" key="2">
    <source>
        <dbReference type="ARBA" id="ARBA00022771"/>
    </source>
</evidence>
<dbReference type="PROSITE" id="PS00028">
    <property type="entry name" value="ZINC_FINGER_C2H2_1"/>
    <property type="match status" value="1"/>
</dbReference>
<dbReference type="PANTHER" id="PTHR13483:SF11">
    <property type="entry name" value="ZINC FINGER HIT DOMAIN-CONTAINING PROTEIN 3"/>
    <property type="match status" value="1"/>
</dbReference>
<dbReference type="Proteomes" id="UP000282582">
    <property type="component" value="Unassembled WGS sequence"/>
</dbReference>
<dbReference type="CDD" id="cd23024">
    <property type="entry name" value="zf-HIT_ZNHIT2-3"/>
    <property type="match status" value="1"/>
</dbReference>
<dbReference type="GO" id="GO:0005634">
    <property type="term" value="C:nucleus"/>
    <property type="evidence" value="ECO:0007669"/>
    <property type="project" value="TreeGrafter"/>
</dbReference>
<keyword evidence="2 4" id="KW-0863">Zinc-finger</keyword>
<sequence length="259" mass="28144">MSTSTTPLLCGICTAQESKYKCPVCSLRYCSLACYKQHQPIHATASLSSSAENPTQQQQQQQQQPTPPSTQQPKDRRPGTNNHHRNVPPKIDMTRFDSDPDFHSLLHRYPRLKIQLQALYALTLEPGPEEARTWSREPLPGDAVPTPGPGMNSRGRGGGRGGRRGGRGGGRGRGGSGGGGEATAAMEGGRQHGVWTVEKGEKEALGTMRKMRRGGNSNQQQQQNTGSGSDKAEGLREFVELCMLRFGPEGGQREEREVA</sequence>
<name>A0A3M6Y220_HORWE</name>
<feature type="domain" description="HIT-type" evidence="6">
    <location>
        <begin position="10"/>
        <end position="43"/>
    </location>
</feature>
<dbReference type="PROSITE" id="PS51083">
    <property type="entry name" value="ZF_HIT"/>
    <property type="match status" value="1"/>
</dbReference>
<dbReference type="EMBL" id="QWIK01001165">
    <property type="protein sequence ID" value="RMX96971.1"/>
    <property type="molecule type" value="Genomic_DNA"/>
</dbReference>
<dbReference type="Gene3D" id="3.30.60.190">
    <property type="match status" value="1"/>
</dbReference>
<evidence type="ECO:0000313" key="7">
    <source>
        <dbReference type="EMBL" id="RMX96971.1"/>
    </source>
</evidence>
<dbReference type="GO" id="GO:0070761">
    <property type="term" value="C:pre-snoRNP complex"/>
    <property type="evidence" value="ECO:0007669"/>
    <property type="project" value="TreeGrafter"/>
</dbReference>
<evidence type="ECO:0000256" key="4">
    <source>
        <dbReference type="PROSITE-ProRule" id="PRU00453"/>
    </source>
</evidence>
<evidence type="ECO:0000256" key="5">
    <source>
        <dbReference type="SAM" id="MobiDB-lite"/>
    </source>
</evidence>
<feature type="compositionally biased region" description="Low complexity" evidence="5">
    <location>
        <begin position="54"/>
        <end position="64"/>
    </location>
</feature>